<reference evidence="1 2" key="2">
    <citation type="submission" date="2020-02" db="EMBL/GenBank/DDBJ databases">
        <title>The new genus of Enterobacteriales.</title>
        <authorList>
            <person name="Kim I.S."/>
        </authorList>
    </citation>
    <scope>NUCLEOTIDE SEQUENCE [LARGE SCALE GENOMIC DNA]</scope>
    <source>
        <strain evidence="1 2">SAP-6</strain>
    </source>
</reference>
<dbReference type="NCBIfam" id="TIGR04493">
    <property type="entry name" value="microcomp_PduM"/>
    <property type="match status" value="1"/>
</dbReference>
<proteinExistence type="predicted"/>
<dbReference type="AlphaFoldDB" id="A0A845SKQ8"/>
<dbReference type="Pfam" id="PF15953">
    <property type="entry name" value="PDU_like"/>
    <property type="match status" value="1"/>
</dbReference>
<keyword evidence="2" id="KW-1185">Reference proteome</keyword>
<dbReference type="InterPro" id="IPR030992">
    <property type="entry name" value="PduM"/>
</dbReference>
<protein>
    <submittedName>
        <fullName evidence="1">PduM family microcompartment protein</fullName>
    </submittedName>
</protein>
<evidence type="ECO:0000313" key="2">
    <source>
        <dbReference type="Proteomes" id="UP000461443"/>
    </source>
</evidence>
<dbReference type="RefSeq" id="WP_162365908.1">
    <property type="nucleotide sequence ID" value="NZ_WUBS01000006.1"/>
</dbReference>
<sequence length="168" mass="19017">MSQGRLREQWITQCVEQVLLRLQQRQQAELVLSLPQLTSGWPADAALRHARLRVTDTTSAFLRRLADGRQEDAALNAIRQAWRDGMRVRLEIDRGCFGLLPVAGLLRLPLRLCTPDNSPVHLLARAVAGYADIRPLPAGYLVVARHVLLTALARDEIAKRRLQLYRQD</sequence>
<accession>A0A845SKQ8</accession>
<name>A0A845SKQ8_9GAMM</name>
<reference evidence="1 2" key="1">
    <citation type="submission" date="2019-12" db="EMBL/GenBank/DDBJ databases">
        <authorList>
            <person name="Lee S.D."/>
        </authorList>
    </citation>
    <scope>NUCLEOTIDE SEQUENCE [LARGE SCALE GENOMIC DNA]</scope>
    <source>
        <strain evidence="1 2">SAP-6</strain>
    </source>
</reference>
<evidence type="ECO:0000313" key="1">
    <source>
        <dbReference type="EMBL" id="NDL63201.1"/>
    </source>
</evidence>
<dbReference type="GO" id="GO:0005198">
    <property type="term" value="F:structural molecule activity"/>
    <property type="evidence" value="ECO:0007669"/>
    <property type="project" value="InterPro"/>
</dbReference>
<dbReference type="EMBL" id="WUBS01000006">
    <property type="protein sequence ID" value="NDL63201.1"/>
    <property type="molecule type" value="Genomic_DNA"/>
</dbReference>
<gene>
    <name evidence="1" type="primary">pduM</name>
    <name evidence="1" type="ORF">GRH90_10625</name>
</gene>
<dbReference type="Proteomes" id="UP000461443">
    <property type="component" value="Unassembled WGS sequence"/>
</dbReference>
<organism evidence="1 2">
    <name type="scientific">Acerihabitans arboris</name>
    <dbReference type="NCBI Taxonomy" id="2691583"/>
    <lineage>
        <taxon>Bacteria</taxon>
        <taxon>Pseudomonadati</taxon>
        <taxon>Pseudomonadota</taxon>
        <taxon>Gammaproteobacteria</taxon>
        <taxon>Enterobacterales</taxon>
        <taxon>Pectobacteriaceae</taxon>
        <taxon>Acerihabitans</taxon>
    </lineage>
</organism>
<comment type="caution">
    <text evidence="1">The sequence shown here is derived from an EMBL/GenBank/DDBJ whole genome shotgun (WGS) entry which is preliminary data.</text>
</comment>